<gene>
    <name evidence="9" type="ORF">GCM10022421_02820</name>
</gene>
<dbReference type="InterPro" id="IPR010656">
    <property type="entry name" value="DctM"/>
</dbReference>
<keyword evidence="4 7" id="KW-0812">Transmembrane</keyword>
<keyword evidence="7" id="KW-0813">Transport</keyword>
<feature type="transmembrane region" description="Helical" evidence="7">
    <location>
        <begin position="116"/>
        <end position="135"/>
    </location>
</feature>
<proteinExistence type="inferred from homology"/>
<comment type="caution">
    <text evidence="9">The sequence shown here is derived from an EMBL/GenBank/DDBJ whole genome shotgun (WGS) entry which is preliminary data.</text>
</comment>
<feature type="transmembrane region" description="Helical" evidence="7">
    <location>
        <begin position="56"/>
        <end position="76"/>
    </location>
</feature>
<dbReference type="InterPro" id="IPR004681">
    <property type="entry name" value="TRAP_DctM"/>
</dbReference>
<organism evidence="9 10">
    <name type="scientific">Oceanisphaera sediminis</name>
    <dbReference type="NCBI Taxonomy" id="981381"/>
    <lineage>
        <taxon>Bacteria</taxon>
        <taxon>Pseudomonadati</taxon>
        <taxon>Pseudomonadota</taxon>
        <taxon>Gammaproteobacteria</taxon>
        <taxon>Aeromonadales</taxon>
        <taxon>Aeromonadaceae</taxon>
        <taxon>Oceanisphaera</taxon>
    </lineage>
</organism>
<evidence type="ECO:0000313" key="9">
    <source>
        <dbReference type="EMBL" id="GAA3699856.1"/>
    </source>
</evidence>
<feature type="transmembrane region" description="Helical" evidence="7">
    <location>
        <begin position="233"/>
        <end position="255"/>
    </location>
</feature>
<protein>
    <recommendedName>
        <fullName evidence="7">TRAP transporter large permease protein</fullName>
    </recommendedName>
</protein>
<sequence>MVESSVVMILFGSFLLLLLLGAPISVSLGVSALASFLYLDENPIKFVQIAFTSVGSFPLMALPAFILAGALMEAAGISKRLVDLAESFAGPFTGGMSAATVMACMFFGAISGSGPATTAAVGMLMIPAMIDRGYGKGYASAVTASSGGLGVVIPPSIPMVIFGISAMGMMAPPEAIAQYGQFQSVSIPKLFIAGVLPGMVLAGGLLIMNYFLCRKHGYKGTTEGWSASVTRGALRKGFWSVLAPVVILGGIYSGLFTPTESAIVAIFYTLVIGFFVHRELKIKDVMRSLETTTWLTGRVLLILFTATVFGRLLVENQIPAIVASSMLEMTTNLYLIWALIIFFLLFVGMFMETLAAIMILTPVLLPVAYNLGIDPVHFGIVVVCCLSIGFQTPPLGENLFIASGVSGTSIEEISVRALPFAIMSVISVFIIAYIPQITLFLPRLLGY</sequence>
<comment type="similarity">
    <text evidence="7">Belongs to the TRAP transporter large permease family.</text>
</comment>
<evidence type="ECO:0000256" key="4">
    <source>
        <dbReference type="ARBA" id="ARBA00022692"/>
    </source>
</evidence>
<evidence type="ECO:0000256" key="3">
    <source>
        <dbReference type="ARBA" id="ARBA00022519"/>
    </source>
</evidence>
<dbReference type="EMBL" id="BAABDS010000003">
    <property type="protein sequence ID" value="GAA3699856.1"/>
    <property type="molecule type" value="Genomic_DNA"/>
</dbReference>
<evidence type="ECO:0000259" key="8">
    <source>
        <dbReference type="Pfam" id="PF06808"/>
    </source>
</evidence>
<keyword evidence="10" id="KW-1185">Reference proteome</keyword>
<dbReference type="RefSeq" id="WP_344961673.1">
    <property type="nucleotide sequence ID" value="NZ_BAABDS010000003.1"/>
</dbReference>
<feature type="transmembrane region" description="Helical" evidence="7">
    <location>
        <begin position="190"/>
        <end position="212"/>
    </location>
</feature>
<feature type="transmembrane region" description="Helical" evidence="7">
    <location>
        <begin position="147"/>
        <end position="170"/>
    </location>
</feature>
<feature type="transmembrane region" description="Helical" evidence="7">
    <location>
        <begin position="417"/>
        <end position="441"/>
    </location>
</feature>
<feature type="transmembrane region" description="Helical" evidence="7">
    <location>
        <begin position="292"/>
        <end position="314"/>
    </location>
</feature>
<reference evidence="10" key="1">
    <citation type="journal article" date="2019" name="Int. J. Syst. Evol. Microbiol.">
        <title>The Global Catalogue of Microorganisms (GCM) 10K type strain sequencing project: providing services to taxonomists for standard genome sequencing and annotation.</title>
        <authorList>
            <consortium name="The Broad Institute Genomics Platform"/>
            <consortium name="The Broad Institute Genome Sequencing Center for Infectious Disease"/>
            <person name="Wu L."/>
            <person name="Ma J."/>
        </authorList>
    </citation>
    <scope>NUCLEOTIDE SEQUENCE [LARGE SCALE GENOMIC DNA]</scope>
    <source>
        <strain evidence="10">JCM 17329</strain>
    </source>
</reference>
<evidence type="ECO:0000256" key="7">
    <source>
        <dbReference type="RuleBase" id="RU369079"/>
    </source>
</evidence>
<evidence type="ECO:0000256" key="6">
    <source>
        <dbReference type="ARBA" id="ARBA00023136"/>
    </source>
</evidence>
<dbReference type="PANTHER" id="PTHR33362:SF3">
    <property type="entry name" value="SIALIC ACID TRAP TRANSPORTER PERMEASE PROTEIN SIAT"/>
    <property type="match status" value="1"/>
</dbReference>
<evidence type="ECO:0000256" key="2">
    <source>
        <dbReference type="ARBA" id="ARBA00022475"/>
    </source>
</evidence>
<evidence type="ECO:0000256" key="5">
    <source>
        <dbReference type="ARBA" id="ARBA00022989"/>
    </source>
</evidence>
<dbReference type="Proteomes" id="UP001501479">
    <property type="component" value="Unassembled WGS sequence"/>
</dbReference>
<keyword evidence="3 7" id="KW-0997">Cell inner membrane</keyword>
<accession>A0ABP7D2C0</accession>
<dbReference type="NCBIfam" id="TIGR00786">
    <property type="entry name" value="dctM"/>
    <property type="match status" value="1"/>
</dbReference>
<feature type="transmembrane region" description="Helical" evidence="7">
    <location>
        <begin position="367"/>
        <end position="390"/>
    </location>
</feature>
<keyword evidence="5 7" id="KW-1133">Transmembrane helix</keyword>
<dbReference type="PIRSF" id="PIRSF006066">
    <property type="entry name" value="HI0050"/>
    <property type="match status" value="1"/>
</dbReference>
<feature type="transmembrane region" description="Helical" evidence="7">
    <location>
        <begin position="334"/>
        <end position="360"/>
    </location>
</feature>
<comment type="subunit">
    <text evidence="7">The complex comprises the extracytoplasmic solute receptor protein and the two transmembrane proteins.</text>
</comment>
<evidence type="ECO:0000256" key="1">
    <source>
        <dbReference type="ARBA" id="ARBA00004429"/>
    </source>
</evidence>
<dbReference type="Pfam" id="PF06808">
    <property type="entry name" value="DctM"/>
    <property type="match status" value="1"/>
</dbReference>
<feature type="domain" description="TRAP C4-dicarboxylate transport system permease DctM subunit" evidence="8">
    <location>
        <begin position="11"/>
        <end position="437"/>
    </location>
</feature>
<feature type="transmembrane region" description="Helical" evidence="7">
    <location>
        <begin position="88"/>
        <end position="110"/>
    </location>
</feature>
<feature type="transmembrane region" description="Helical" evidence="7">
    <location>
        <begin position="261"/>
        <end position="280"/>
    </location>
</feature>
<evidence type="ECO:0000313" key="10">
    <source>
        <dbReference type="Proteomes" id="UP001501479"/>
    </source>
</evidence>
<name>A0ABP7D2C0_9GAMM</name>
<dbReference type="PANTHER" id="PTHR33362">
    <property type="entry name" value="SIALIC ACID TRAP TRANSPORTER PERMEASE PROTEIN SIAT-RELATED"/>
    <property type="match status" value="1"/>
</dbReference>
<comment type="subcellular location">
    <subcellularLocation>
        <location evidence="1 7">Cell inner membrane</location>
        <topology evidence="1 7">Multi-pass membrane protein</topology>
    </subcellularLocation>
</comment>
<keyword evidence="2" id="KW-1003">Cell membrane</keyword>
<comment type="function">
    <text evidence="7">Part of the tripartite ATP-independent periplasmic (TRAP) transport system.</text>
</comment>
<keyword evidence="6 7" id="KW-0472">Membrane</keyword>